<dbReference type="PANTHER" id="PTHR21245">
    <property type="entry name" value="HETEROGENEOUS NUCLEAR RIBONUCLEOPROTEIN"/>
    <property type="match status" value="1"/>
</dbReference>
<dbReference type="InterPro" id="IPR012677">
    <property type="entry name" value="Nucleotide-bd_a/b_plait_sf"/>
</dbReference>
<dbReference type="InterPro" id="IPR035979">
    <property type="entry name" value="RBD_domain_sf"/>
</dbReference>
<feature type="region of interest" description="Disordered" evidence="3">
    <location>
        <begin position="193"/>
        <end position="341"/>
    </location>
</feature>
<feature type="region of interest" description="Disordered" evidence="3">
    <location>
        <begin position="1"/>
        <end position="63"/>
    </location>
</feature>
<evidence type="ECO:0000313" key="5">
    <source>
        <dbReference type="EMBL" id="KAJ4977569.1"/>
    </source>
</evidence>
<feature type="domain" description="RRM" evidence="4">
    <location>
        <begin position="523"/>
        <end position="603"/>
    </location>
</feature>
<dbReference type="SUPFAM" id="SSF54928">
    <property type="entry name" value="RNA-binding domain, RBD"/>
    <property type="match status" value="2"/>
</dbReference>
<dbReference type="Pfam" id="PF00076">
    <property type="entry name" value="RRM_1"/>
    <property type="match status" value="3"/>
</dbReference>
<evidence type="ECO:0000256" key="3">
    <source>
        <dbReference type="SAM" id="MobiDB-lite"/>
    </source>
</evidence>
<dbReference type="SMART" id="SM00360">
    <property type="entry name" value="RRM"/>
    <property type="match status" value="3"/>
</dbReference>
<accession>A0A9Q0KVU7</accession>
<keyword evidence="1 2" id="KW-0694">RNA-binding</keyword>
<feature type="region of interest" description="Disordered" evidence="3">
    <location>
        <begin position="128"/>
        <end position="164"/>
    </location>
</feature>
<organism evidence="5 6">
    <name type="scientific">Protea cynaroides</name>
    <dbReference type="NCBI Taxonomy" id="273540"/>
    <lineage>
        <taxon>Eukaryota</taxon>
        <taxon>Viridiplantae</taxon>
        <taxon>Streptophyta</taxon>
        <taxon>Embryophyta</taxon>
        <taxon>Tracheophyta</taxon>
        <taxon>Spermatophyta</taxon>
        <taxon>Magnoliopsida</taxon>
        <taxon>Proteales</taxon>
        <taxon>Proteaceae</taxon>
        <taxon>Protea</taxon>
    </lineage>
</organism>
<feature type="compositionally biased region" description="Basic and acidic residues" evidence="3">
    <location>
        <begin position="143"/>
        <end position="164"/>
    </location>
</feature>
<proteinExistence type="predicted"/>
<dbReference type="AlphaFoldDB" id="A0A9Q0KVU7"/>
<evidence type="ECO:0000256" key="1">
    <source>
        <dbReference type="ARBA" id="ARBA00022884"/>
    </source>
</evidence>
<dbReference type="PROSITE" id="PS50102">
    <property type="entry name" value="RRM"/>
    <property type="match status" value="3"/>
</dbReference>
<keyword evidence="6" id="KW-1185">Reference proteome</keyword>
<dbReference type="EMBL" id="JAMYWD010000002">
    <property type="protein sequence ID" value="KAJ4977569.1"/>
    <property type="molecule type" value="Genomic_DNA"/>
</dbReference>
<comment type="caution">
    <text evidence="5">The sequence shown here is derived from an EMBL/GenBank/DDBJ whole genome shotgun (WGS) entry which is preliminary data.</text>
</comment>
<feature type="compositionally biased region" description="Polar residues" evidence="3">
    <location>
        <begin position="48"/>
        <end position="58"/>
    </location>
</feature>
<protein>
    <recommendedName>
        <fullName evidence="4">RRM domain-containing protein</fullName>
    </recommendedName>
</protein>
<evidence type="ECO:0000259" key="4">
    <source>
        <dbReference type="PROSITE" id="PS50102"/>
    </source>
</evidence>
<feature type="compositionally biased region" description="Basic and acidic residues" evidence="3">
    <location>
        <begin position="292"/>
        <end position="333"/>
    </location>
</feature>
<name>A0A9Q0KVU7_9MAGN</name>
<feature type="compositionally biased region" description="Basic and acidic residues" evidence="3">
    <location>
        <begin position="619"/>
        <end position="632"/>
    </location>
</feature>
<evidence type="ECO:0000313" key="6">
    <source>
        <dbReference type="Proteomes" id="UP001141806"/>
    </source>
</evidence>
<feature type="compositionally biased region" description="Low complexity" evidence="3">
    <location>
        <begin position="19"/>
        <end position="47"/>
    </location>
</feature>
<gene>
    <name evidence="5" type="ORF">NE237_008349</name>
</gene>
<feature type="compositionally biased region" description="Basic residues" evidence="3">
    <location>
        <begin position="1"/>
        <end position="18"/>
    </location>
</feature>
<dbReference type="CDD" id="cd00590">
    <property type="entry name" value="RRM_SF"/>
    <property type="match status" value="2"/>
</dbReference>
<evidence type="ECO:0000256" key="2">
    <source>
        <dbReference type="PROSITE-ProRule" id="PRU00176"/>
    </source>
</evidence>
<sequence>MAPKSRKKRATKSARKATGKASPSTPSATAETTSTTAETISPEITTAVETTPPDTSAETAPEITIVTIPLGTTSVDTIPLETSAGTSPEITVATILPEITTTTTVDITHPETSAETSSETTVATIPPELTQPETADGAAAQEASDKVSEHETADKSAEQEIADKITVKPFVKKTVRVVKKVIKKKVIKRVPKAQGVSSNSIVGSAKPELPLGDGEGNNSFDSAPVEVDNSKQSQAPHSEGSKSDSPVTQSDEVTETPLDVPNVESVGTRADECKGGNIDGDSGVGGGSQKLVPKEEMENCEDDGGRKEEKVGNCENGGDRKKEDDRGNATVRDEETEISERRKRRKTEIFIGGLDKDAKEEDIRKVFEKIGEIVEVRLMKNNQTGKNKGYAFLRYSSAADAKRALTEYSKVEVCGKECGTAPVEVKDTIFLGNIDKRWKKEDIVKLLHEIGIEKIDTVTVMHDPNNAEYNRGFAFLELETNKDAQSAYKKLQKKDAFGKGRNITIAWTEPLNEPDEEDMLKVKSVYAEGLPSSWDEKKIRKRFEKFGEIDRVVLARNMHSARRKDFAFVNYTTREAALACIDSVNKEGLTDEETKINVRASLAKPILKDKQNKGGSRPVTKDYSKEKAKAAQRDTNINASSNKRKSKVVYGYTRDRRSSTTNELTQVVREQAPLRPGQISLGRGYSDQDYAYPMPGGKRPLSVLGDVHFSDPRAYLRARMDSSFSVQSSSTLPQGISGASVPYYQQSIFGNKHDSPYGSGDHSSYLQTRLGAAPHGSDLYRRY</sequence>
<dbReference type="OrthoDB" id="3800936at2759"/>
<dbReference type="InterPro" id="IPR000504">
    <property type="entry name" value="RRM_dom"/>
</dbReference>
<feature type="domain" description="RRM" evidence="4">
    <location>
        <begin position="427"/>
        <end position="510"/>
    </location>
</feature>
<feature type="region of interest" description="Disordered" evidence="3">
    <location>
        <begin position="607"/>
        <end position="646"/>
    </location>
</feature>
<feature type="domain" description="RRM" evidence="4">
    <location>
        <begin position="347"/>
        <end position="417"/>
    </location>
</feature>
<dbReference type="Proteomes" id="UP001141806">
    <property type="component" value="Unassembled WGS sequence"/>
</dbReference>
<dbReference type="GO" id="GO:0003723">
    <property type="term" value="F:RNA binding"/>
    <property type="evidence" value="ECO:0007669"/>
    <property type="project" value="UniProtKB-UniRule"/>
</dbReference>
<reference evidence="5" key="1">
    <citation type="journal article" date="2023" name="Plant J.">
        <title>The genome of the king protea, Protea cynaroides.</title>
        <authorList>
            <person name="Chang J."/>
            <person name="Duong T.A."/>
            <person name="Schoeman C."/>
            <person name="Ma X."/>
            <person name="Roodt D."/>
            <person name="Barker N."/>
            <person name="Li Z."/>
            <person name="Van de Peer Y."/>
            <person name="Mizrachi E."/>
        </authorList>
    </citation>
    <scope>NUCLEOTIDE SEQUENCE</scope>
    <source>
        <tissue evidence="5">Young leaves</tissue>
    </source>
</reference>
<dbReference type="Gene3D" id="3.30.70.330">
    <property type="match status" value="3"/>
</dbReference>